<keyword evidence="7" id="KW-1185">Reference proteome</keyword>
<evidence type="ECO:0000256" key="5">
    <source>
        <dbReference type="SAM" id="Phobius"/>
    </source>
</evidence>
<feature type="transmembrane region" description="Helical" evidence="5">
    <location>
        <begin position="115"/>
        <end position="132"/>
    </location>
</feature>
<dbReference type="Proteomes" id="UP000261380">
    <property type="component" value="Unplaced"/>
</dbReference>
<proteinExistence type="predicted"/>
<reference evidence="6" key="1">
    <citation type="submission" date="2025-08" db="UniProtKB">
        <authorList>
            <consortium name="Ensembl"/>
        </authorList>
    </citation>
    <scope>IDENTIFICATION</scope>
</reference>
<dbReference type="InterPro" id="IPR050186">
    <property type="entry name" value="TPT_transporter"/>
</dbReference>
<organism evidence="6 7">
    <name type="scientific">Xiphophorus couchianus</name>
    <name type="common">Monterrey platyfish</name>
    <dbReference type="NCBI Taxonomy" id="32473"/>
    <lineage>
        <taxon>Eukaryota</taxon>
        <taxon>Metazoa</taxon>
        <taxon>Chordata</taxon>
        <taxon>Craniata</taxon>
        <taxon>Vertebrata</taxon>
        <taxon>Euteleostomi</taxon>
        <taxon>Actinopterygii</taxon>
        <taxon>Neopterygii</taxon>
        <taxon>Teleostei</taxon>
        <taxon>Neoteleostei</taxon>
        <taxon>Acanthomorphata</taxon>
        <taxon>Ovalentaria</taxon>
        <taxon>Atherinomorphae</taxon>
        <taxon>Cyprinodontiformes</taxon>
        <taxon>Poeciliidae</taxon>
        <taxon>Poeciliinae</taxon>
        <taxon>Xiphophorus</taxon>
    </lineage>
</organism>
<keyword evidence="2 5" id="KW-0812">Transmembrane</keyword>
<dbReference type="GO" id="GO:0016020">
    <property type="term" value="C:membrane"/>
    <property type="evidence" value="ECO:0007669"/>
    <property type="project" value="UniProtKB-SubCell"/>
</dbReference>
<evidence type="ECO:0000256" key="4">
    <source>
        <dbReference type="ARBA" id="ARBA00023136"/>
    </source>
</evidence>
<evidence type="ECO:0000256" key="2">
    <source>
        <dbReference type="ARBA" id="ARBA00022692"/>
    </source>
</evidence>
<evidence type="ECO:0000256" key="1">
    <source>
        <dbReference type="ARBA" id="ARBA00004141"/>
    </source>
</evidence>
<dbReference type="PANTHER" id="PTHR11132">
    <property type="entry name" value="SOLUTE CARRIER FAMILY 35"/>
    <property type="match status" value="1"/>
</dbReference>
<evidence type="ECO:0008006" key="8">
    <source>
        <dbReference type="Google" id="ProtNLM"/>
    </source>
</evidence>
<reference evidence="6" key="2">
    <citation type="submission" date="2025-09" db="UniProtKB">
        <authorList>
            <consortium name="Ensembl"/>
        </authorList>
    </citation>
    <scope>IDENTIFICATION</scope>
</reference>
<keyword evidence="3 5" id="KW-1133">Transmembrane helix</keyword>
<evidence type="ECO:0000313" key="6">
    <source>
        <dbReference type="Ensembl" id="ENSXCOP00000009964.1"/>
    </source>
</evidence>
<feature type="transmembrane region" description="Helical" evidence="5">
    <location>
        <begin position="86"/>
        <end position="103"/>
    </location>
</feature>
<name>A0A3B5LQA6_9TELE</name>
<dbReference type="Ensembl" id="ENSXCOT00000010082.1">
    <property type="protein sequence ID" value="ENSXCOP00000009964.1"/>
    <property type="gene ID" value="ENSXCOG00000007558.1"/>
</dbReference>
<dbReference type="AlphaFoldDB" id="A0A3B5LQA6"/>
<protein>
    <recommendedName>
        <fullName evidence="8">Sugar phosphate transporter domain-containing protein</fullName>
    </recommendedName>
</protein>
<evidence type="ECO:0000313" key="7">
    <source>
        <dbReference type="Proteomes" id="UP000261380"/>
    </source>
</evidence>
<evidence type="ECO:0000256" key="3">
    <source>
        <dbReference type="ARBA" id="ARBA00022989"/>
    </source>
</evidence>
<keyword evidence="4 5" id="KW-0472">Membrane</keyword>
<accession>A0A3B5LQA6</accession>
<feature type="transmembrane region" description="Helical" evidence="5">
    <location>
        <begin position="138"/>
        <end position="154"/>
    </location>
</feature>
<comment type="subcellular location">
    <subcellularLocation>
        <location evidence="1">Membrane</location>
        <topology evidence="1">Multi-pass membrane protein</topology>
    </subcellularLocation>
</comment>
<dbReference type="STRING" id="32473.ENSXCOP00000009964"/>
<sequence>MNSMNVFGRYSPLMFSRFPSSTCVGIGQMLATIVVLRTGKMLGVIAFPDLDVTIPGKMFPLPLLYVGNQISGLFGTQRLNLPMFTVLRRFSIFLTMVFEGFLLKKTFSASIKMTVFTMIFGAFIAASADIAFDLEGYIFIMLNNVLTAASGAFVKQKLDSKVSSSSRSGAWLMRLVKETWLCCPLGTWKIWAAVLQCFDHDLPYAGICILLRRLADGRCSCNIHS</sequence>
<dbReference type="GeneTree" id="ENSGT00940000155665"/>